<name>A0AAE0H774_9PEZI</name>
<feature type="compositionally biased region" description="Basic and acidic residues" evidence="1">
    <location>
        <begin position="165"/>
        <end position="179"/>
    </location>
</feature>
<reference evidence="2" key="1">
    <citation type="journal article" date="2023" name="Mol. Phylogenet. Evol.">
        <title>Genome-scale phylogeny and comparative genomics of the fungal order Sordariales.</title>
        <authorList>
            <person name="Hensen N."/>
            <person name="Bonometti L."/>
            <person name="Westerberg I."/>
            <person name="Brannstrom I.O."/>
            <person name="Guillou S."/>
            <person name="Cros-Aarteil S."/>
            <person name="Calhoun S."/>
            <person name="Haridas S."/>
            <person name="Kuo A."/>
            <person name="Mondo S."/>
            <person name="Pangilinan J."/>
            <person name="Riley R."/>
            <person name="LaButti K."/>
            <person name="Andreopoulos B."/>
            <person name="Lipzen A."/>
            <person name="Chen C."/>
            <person name="Yan M."/>
            <person name="Daum C."/>
            <person name="Ng V."/>
            <person name="Clum A."/>
            <person name="Steindorff A."/>
            <person name="Ohm R.A."/>
            <person name="Martin F."/>
            <person name="Silar P."/>
            <person name="Natvig D.O."/>
            <person name="Lalanne C."/>
            <person name="Gautier V."/>
            <person name="Ament-Velasquez S.L."/>
            <person name="Kruys A."/>
            <person name="Hutchinson M.I."/>
            <person name="Powell A.J."/>
            <person name="Barry K."/>
            <person name="Miller A.N."/>
            <person name="Grigoriev I.V."/>
            <person name="Debuchy R."/>
            <person name="Gladieux P."/>
            <person name="Hiltunen Thoren M."/>
            <person name="Johannesson H."/>
        </authorList>
    </citation>
    <scope>NUCLEOTIDE SEQUENCE</scope>
    <source>
        <strain evidence="2">CBS 168.71</strain>
    </source>
</reference>
<feature type="compositionally biased region" description="Low complexity" evidence="1">
    <location>
        <begin position="97"/>
        <end position="113"/>
    </location>
</feature>
<sequence>MDQDQFGGRTDDDLFSDDIEPVEEEETFDLPEAAPVPTHDPPAQPEPTPAPAPKSPKPPPSVSSDAPSTQETTTTAAPANAPTAPSGKQPPTGPRETSASSTTTTTNSSTAGTPQPGNNNGGGGGNTASAVSHARLSSGANPRTKLTDTELAARMERMRVVAAEKTRRFEEAQRDESEHAVAYARGMEEARRRRAEDAARRKAADEERRKLDDERARNRERKLKAMEMKEGGWDEGKAEREAEGGKRGFKGAHGGVRGARSGAPGGGGSGGGGGGLGGSRFANPNPGPVDEAGEFDGFGIRGRGGGFRGRGGRGRGGRGGGRALFDEREGEHNRDQGRQGGPAASAPPPPKKADLKKEDFPALPSSAAAPKKVDTAWVPKPGATDYPVTSPLGKWDEEVAATLDANQTPS</sequence>
<feature type="compositionally biased region" description="Low complexity" evidence="1">
    <location>
        <begin position="62"/>
        <end position="85"/>
    </location>
</feature>
<evidence type="ECO:0000313" key="2">
    <source>
        <dbReference type="EMBL" id="KAK3291205.1"/>
    </source>
</evidence>
<feature type="compositionally biased region" description="Basic and acidic residues" evidence="1">
    <location>
        <begin position="186"/>
        <end position="246"/>
    </location>
</feature>
<keyword evidence="3" id="KW-1185">Reference proteome</keyword>
<comment type="caution">
    <text evidence="2">The sequence shown here is derived from an EMBL/GenBank/DDBJ whole genome shotgun (WGS) entry which is preliminary data.</text>
</comment>
<feature type="compositionally biased region" description="Low complexity" evidence="1">
    <location>
        <begin position="361"/>
        <end position="370"/>
    </location>
</feature>
<feature type="compositionally biased region" description="Gly residues" evidence="1">
    <location>
        <begin position="299"/>
        <end position="309"/>
    </location>
</feature>
<evidence type="ECO:0000313" key="3">
    <source>
        <dbReference type="Proteomes" id="UP001278766"/>
    </source>
</evidence>
<dbReference type="Proteomes" id="UP001278766">
    <property type="component" value="Unassembled WGS sequence"/>
</dbReference>
<accession>A0AAE0H774</accession>
<evidence type="ECO:0000256" key="1">
    <source>
        <dbReference type="SAM" id="MobiDB-lite"/>
    </source>
</evidence>
<protein>
    <submittedName>
        <fullName evidence="2">Uncharacterized protein</fullName>
    </submittedName>
</protein>
<gene>
    <name evidence="2" type="ORF">B0H64DRAFT_436072</name>
</gene>
<feature type="compositionally biased region" description="Acidic residues" evidence="1">
    <location>
        <begin position="13"/>
        <end position="29"/>
    </location>
</feature>
<feature type="compositionally biased region" description="Gly residues" evidence="1">
    <location>
        <begin position="251"/>
        <end position="278"/>
    </location>
</feature>
<feature type="region of interest" description="Disordered" evidence="1">
    <location>
        <begin position="165"/>
        <end position="392"/>
    </location>
</feature>
<reference evidence="2" key="2">
    <citation type="submission" date="2023-06" db="EMBL/GenBank/DDBJ databases">
        <authorList>
            <consortium name="Lawrence Berkeley National Laboratory"/>
            <person name="Haridas S."/>
            <person name="Hensen N."/>
            <person name="Bonometti L."/>
            <person name="Westerberg I."/>
            <person name="Brannstrom I.O."/>
            <person name="Guillou S."/>
            <person name="Cros-Aarteil S."/>
            <person name="Calhoun S."/>
            <person name="Kuo A."/>
            <person name="Mondo S."/>
            <person name="Pangilinan J."/>
            <person name="Riley R."/>
            <person name="Labutti K."/>
            <person name="Andreopoulos B."/>
            <person name="Lipzen A."/>
            <person name="Chen C."/>
            <person name="Yanf M."/>
            <person name="Daum C."/>
            <person name="Ng V."/>
            <person name="Clum A."/>
            <person name="Steindorff A."/>
            <person name="Ohm R."/>
            <person name="Martin F."/>
            <person name="Silar P."/>
            <person name="Natvig D."/>
            <person name="Lalanne C."/>
            <person name="Gautier V."/>
            <person name="Ament-Velasquez S.L."/>
            <person name="Kruys A."/>
            <person name="Hutchinson M.I."/>
            <person name="Powell A.J."/>
            <person name="Barry K."/>
            <person name="Miller A.N."/>
            <person name="Grigoriev I.V."/>
            <person name="Debuchy R."/>
            <person name="Gladieux P."/>
            <person name="Thoren M.H."/>
            <person name="Johannesson H."/>
        </authorList>
    </citation>
    <scope>NUCLEOTIDE SEQUENCE</scope>
    <source>
        <strain evidence="2">CBS 168.71</strain>
    </source>
</reference>
<dbReference type="AlphaFoldDB" id="A0AAE0H774"/>
<dbReference type="GeneID" id="87843121"/>
<proteinExistence type="predicted"/>
<feature type="region of interest" description="Disordered" evidence="1">
    <location>
        <begin position="1"/>
        <end position="152"/>
    </location>
</feature>
<feature type="compositionally biased region" description="Basic and acidic residues" evidence="1">
    <location>
        <begin position="324"/>
        <end position="337"/>
    </location>
</feature>
<feature type="compositionally biased region" description="Basic and acidic residues" evidence="1">
    <location>
        <begin position="351"/>
        <end position="360"/>
    </location>
</feature>
<dbReference type="EMBL" id="JAUEPN010000010">
    <property type="protein sequence ID" value="KAK3291205.1"/>
    <property type="molecule type" value="Genomic_DNA"/>
</dbReference>
<organism evidence="2 3">
    <name type="scientific">Chaetomium fimeti</name>
    <dbReference type="NCBI Taxonomy" id="1854472"/>
    <lineage>
        <taxon>Eukaryota</taxon>
        <taxon>Fungi</taxon>
        <taxon>Dikarya</taxon>
        <taxon>Ascomycota</taxon>
        <taxon>Pezizomycotina</taxon>
        <taxon>Sordariomycetes</taxon>
        <taxon>Sordariomycetidae</taxon>
        <taxon>Sordariales</taxon>
        <taxon>Chaetomiaceae</taxon>
        <taxon>Chaetomium</taxon>
    </lineage>
</organism>
<dbReference type="RefSeq" id="XP_062654719.1">
    <property type="nucleotide sequence ID" value="XM_062806173.1"/>
</dbReference>
<feature type="compositionally biased region" description="Pro residues" evidence="1">
    <location>
        <begin position="38"/>
        <end position="61"/>
    </location>
</feature>